<sequence length="497" mass="52763">MEDSTSRRRLLQRILMGWVVLSGAMPLGALADSPSLAIHEPVFAEPPADAASPSDASRPFLAVREPTTAVAAFRPVREPGISPAAPTIDIAALPQLPDTAPGDATQTAPPVARPEQASIAKPLNALAWRSGDNEFAGERSPADSRWLRKRALAQQVSREILGATQARMVAAPAPNVSTMTARRLAQQAADQLAQARRQLDRGTLLSARGSAFETLRLIADANDLLTGTVSSATALQAARTALRESEDFAGRFGPVGPEAIARMAASHQTTILKDCDTSQLNGSRATDIYLDYARSQLAEVADSNPIAIEALVVLSQVERQSESPGTLRDAMVISLLRAAIQAGPHDPVVANELGFQLLQQGLLEEAQWALEHSFRLHPTRSAGVNLAETLRQRGDLHGAQAMFASLQPIPPEPAPQPQVYALSPQQFAAFSQPTAPPQRQPIGQPQRPLAAQPQLQPLPQPVAAPPAPTPTPAAPVQPAESKGPLGRVADAVSQFWK</sequence>
<dbReference type="RefSeq" id="WP_068142624.1">
    <property type="nucleotide sequence ID" value="NZ_CP042914.1"/>
</dbReference>
<evidence type="ECO:0000313" key="3">
    <source>
        <dbReference type="Proteomes" id="UP000325286"/>
    </source>
</evidence>
<dbReference type="Proteomes" id="UP000325286">
    <property type="component" value="Chromosome"/>
</dbReference>
<proteinExistence type="predicted"/>
<organism evidence="2 3">
    <name type="scientific">Roseimaritima ulvae</name>
    <dbReference type="NCBI Taxonomy" id="980254"/>
    <lineage>
        <taxon>Bacteria</taxon>
        <taxon>Pseudomonadati</taxon>
        <taxon>Planctomycetota</taxon>
        <taxon>Planctomycetia</taxon>
        <taxon>Pirellulales</taxon>
        <taxon>Pirellulaceae</taxon>
        <taxon>Roseimaritima</taxon>
    </lineage>
</organism>
<feature type="compositionally biased region" description="Low complexity" evidence="1">
    <location>
        <begin position="440"/>
        <end position="455"/>
    </location>
</feature>
<dbReference type="KEGG" id="rul:UC8_23640"/>
<dbReference type="SUPFAM" id="SSF48452">
    <property type="entry name" value="TPR-like"/>
    <property type="match status" value="1"/>
</dbReference>
<accession>A0A5B9QSI2</accession>
<dbReference type="EMBL" id="CP042914">
    <property type="protein sequence ID" value="QEG40355.1"/>
    <property type="molecule type" value="Genomic_DNA"/>
</dbReference>
<dbReference type="PROSITE" id="PS51318">
    <property type="entry name" value="TAT"/>
    <property type="match status" value="1"/>
</dbReference>
<gene>
    <name evidence="2" type="ORF">UC8_23640</name>
</gene>
<dbReference type="OrthoDB" id="233499at2"/>
<dbReference type="Gene3D" id="1.25.40.10">
    <property type="entry name" value="Tetratricopeptide repeat domain"/>
    <property type="match status" value="1"/>
</dbReference>
<protein>
    <recommendedName>
        <fullName evidence="4">Tetratricopeptide repeat protein</fullName>
    </recommendedName>
</protein>
<dbReference type="InterPro" id="IPR011990">
    <property type="entry name" value="TPR-like_helical_dom_sf"/>
</dbReference>
<dbReference type="AlphaFoldDB" id="A0A5B9QSI2"/>
<name>A0A5B9QSI2_9BACT</name>
<keyword evidence="3" id="KW-1185">Reference proteome</keyword>
<feature type="compositionally biased region" description="Pro residues" evidence="1">
    <location>
        <begin position="456"/>
        <end position="475"/>
    </location>
</feature>
<evidence type="ECO:0008006" key="4">
    <source>
        <dbReference type="Google" id="ProtNLM"/>
    </source>
</evidence>
<dbReference type="InterPro" id="IPR006311">
    <property type="entry name" value="TAT_signal"/>
</dbReference>
<reference evidence="2 3" key="1">
    <citation type="submission" date="2019-08" db="EMBL/GenBank/DDBJ databases">
        <title>Deep-cultivation of Planctomycetes and their phenomic and genomic characterization uncovers novel biology.</title>
        <authorList>
            <person name="Wiegand S."/>
            <person name="Jogler M."/>
            <person name="Boedeker C."/>
            <person name="Pinto D."/>
            <person name="Vollmers J."/>
            <person name="Rivas-Marin E."/>
            <person name="Kohn T."/>
            <person name="Peeters S.H."/>
            <person name="Heuer A."/>
            <person name="Rast P."/>
            <person name="Oberbeckmann S."/>
            <person name="Bunk B."/>
            <person name="Jeske O."/>
            <person name="Meyerdierks A."/>
            <person name="Storesund J.E."/>
            <person name="Kallscheuer N."/>
            <person name="Luecker S."/>
            <person name="Lage O.M."/>
            <person name="Pohl T."/>
            <person name="Merkel B.J."/>
            <person name="Hornburger P."/>
            <person name="Mueller R.-W."/>
            <person name="Bruemmer F."/>
            <person name="Labrenz M."/>
            <person name="Spormann A.M."/>
            <person name="Op den Camp H."/>
            <person name="Overmann J."/>
            <person name="Amann R."/>
            <person name="Jetten M.S.M."/>
            <person name="Mascher T."/>
            <person name="Medema M.H."/>
            <person name="Devos D.P."/>
            <person name="Kaster A.-K."/>
            <person name="Ovreas L."/>
            <person name="Rohde M."/>
            <person name="Galperin M.Y."/>
            <person name="Jogler C."/>
        </authorList>
    </citation>
    <scope>NUCLEOTIDE SEQUENCE [LARGE SCALE GENOMIC DNA]</scope>
    <source>
        <strain evidence="2 3">UC8</strain>
    </source>
</reference>
<feature type="region of interest" description="Disordered" evidence="1">
    <location>
        <begin position="430"/>
        <end position="497"/>
    </location>
</feature>
<evidence type="ECO:0000313" key="2">
    <source>
        <dbReference type="EMBL" id="QEG40355.1"/>
    </source>
</evidence>
<evidence type="ECO:0000256" key="1">
    <source>
        <dbReference type="SAM" id="MobiDB-lite"/>
    </source>
</evidence>